<keyword evidence="1" id="KW-0732">Signal</keyword>
<keyword evidence="3" id="KW-0167">Capsid protein</keyword>
<keyword evidence="4" id="KW-1185">Reference proteome</keyword>
<protein>
    <submittedName>
        <fullName evidence="3">Spore coat protein U</fullName>
    </submittedName>
</protein>
<organism evidence="3 4">
    <name type="scientific">Bosea vaviloviae</name>
    <dbReference type="NCBI Taxonomy" id="1526658"/>
    <lineage>
        <taxon>Bacteria</taxon>
        <taxon>Pseudomonadati</taxon>
        <taxon>Pseudomonadota</taxon>
        <taxon>Alphaproteobacteria</taxon>
        <taxon>Hyphomicrobiales</taxon>
        <taxon>Boseaceae</taxon>
        <taxon>Bosea</taxon>
    </lineage>
</organism>
<dbReference type="PANTHER" id="PTHR37089">
    <property type="entry name" value="PROTEIN U-RELATED"/>
    <property type="match status" value="1"/>
</dbReference>
<dbReference type="PANTHER" id="PTHR37089:SF4">
    <property type="entry name" value="EXPORTED PROTEIN"/>
    <property type="match status" value="1"/>
</dbReference>
<sequence>MILPKIAIAAFFCVVCSSHSRAATAVGNFQVQINIQAACVVASATDLIFGNVGVLAANIDTTSTISVQCTNTTPYTIGLNQGVNGASVTTRQMSGTGGLVNYSLFRDAGRTLNWGETIGTDTVAGTGNGSGQSFTVYGRVPVQTTPGPALYSDTITVTVTY</sequence>
<evidence type="ECO:0000313" key="3">
    <source>
        <dbReference type="EMBL" id="AOO84538.1"/>
    </source>
</evidence>
<proteinExistence type="predicted"/>
<evidence type="ECO:0000313" key="4">
    <source>
        <dbReference type="Proteomes" id="UP000094969"/>
    </source>
</evidence>
<evidence type="ECO:0000259" key="2">
    <source>
        <dbReference type="Pfam" id="PF05229"/>
    </source>
</evidence>
<accession>A0A1D7UAY9</accession>
<dbReference type="InterPro" id="IPR007893">
    <property type="entry name" value="Spore_coat_U/FanG"/>
</dbReference>
<evidence type="ECO:0000256" key="1">
    <source>
        <dbReference type="SAM" id="SignalP"/>
    </source>
</evidence>
<dbReference type="Proteomes" id="UP000094969">
    <property type="component" value="Chromosome"/>
</dbReference>
<reference evidence="3 4" key="1">
    <citation type="journal article" date="2015" name="Antonie Van Leeuwenhoek">
        <title>Bosea vaviloviae sp. nov., a new species of slow-growing rhizobia isolated from nodules of the relict species Vavilovia formosa (Stev.) Fed.</title>
        <authorList>
            <person name="Safronova V.I."/>
            <person name="Kuznetsova I.G."/>
            <person name="Sazanova A.L."/>
            <person name="Kimeklis A.K."/>
            <person name="Belimov A.A."/>
            <person name="Andronov E.E."/>
            <person name="Pinaev A.G."/>
            <person name="Chizhevskaya E.P."/>
            <person name="Pukhaev A.R."/>
            <person name="Popov K.P."/>
            <person name="Willems A."/>
            <person name="Tikhonovich I.A."/>
        </authorList>
    </citation>
    <scope>NUCLEOTIDE SEQUENCE [LARGE SCALE GENOMIC DNA]</scope>
    <source>
        <strain evidence="3 4">Vaf18</strain>
    </source>
</reference>
<dbReference type="OrthoDB" id="7478692at2"/>
<gene>
    <name evidence="3" type="ORF">BHK69_16520</name>
</gene>
<dbReference type="AlphaFoldDB" id="A0A1D7UAY9"/>
<dbReference type="Pfam" id="PF05229">
    <property type="entry name" value="SCPU"/>
    <property type="match status" value="1"/>
</dbReference>
<dbReference type="RefSeq" id="WP_069693724.1">
    <property type="nucleotide sequence ID" value="NZ_CP017147.1"/>
</dbReference>
<feature type="signal peptide" evidence="1">
    <location>
        <begin position="1"/>
        <end position="22"/>
    </location>
</feature>
<dbReference type="EMBL" id="CP017147">
    <property type="protein sequence ID" value="AOO84538.1"/>
    <property type="molecule type" value="Genomic_DNA"/>
</dbReference>
<dbReference type="KEGG" id="bvv:BHK69_16520"/>
<name>A0A1D7UAY9_9HYPH</name>
<feature type="chain" id="PRO_5009100225" evidence="1">
    <location>
        <begin position="23"/>
        <end position="161"/>
    </location>
</feature>
<dbReference type="SMART" id="SM00972">
    <property type="entry name" value="SCPU"/>
    <property type="match status" value="1"/>
</dbReference>
<dbReference type="InterPro" id="IPR053167">
    <property type="entry name" value="Spore_coat_component"/>
</dbReference>
<keyword evidence="3" id="KW-0946">Virion</keyword>
<feature type="domain" description="Spore coat protein U/FanG" evidence="2">
    <location>
        <begin position="27"/>
        <end position="158"/>
    </location>
</feature>
<dbReference type="STRING" id="1526658.BHK69_16520"/>